<keyword evidence="2" id="KW-1185">Reference proteome</keyword>
<sequence>MASDLLPARSRARLLRRVLAGVAVLGVLAVLGLSHSFGRAVPTGNYRPPLPPAALSTGCFPLPGDARLDLPHQVRWDGDVETATGVRRELRGQYDLLDRDEALAEIVAAFAAVGFTERSRTDDGETVSVELGDGTQRVGLRLAALPDTDAETLVRGSFVLDLPVVAAASDDPVCADPKSTKRWGDRRLPR</sequence>
<comment type="caution">
    <text evidence="1">The sequence shown here is derived from an EMBL/GenBank/DDBJ whole genome shotgun (WGS) entry which is preliminary data.</text>
</comment>
<dbReference type="EMBL" id="JAERTX010000013">
    <property type="protein sequence ID" value="MBM9461080.1"/>
    <property type="molecule type" value="Genomic_DNA"/>
</dbReference>
<dbReference type="AlphaFoldDB" id="A0A939BZI8"/>
<dbReference type="Proteomes" id="UP000663791">
    <property type="component" value="Unassembled WGS sequence"/>
</dbReference>
<dbReference type="RefSeq" id="WP_205292389.1">
    <property type="nucleotide sequence ID" value="NZ_CP074406.1"/>
</dbReference>
<proteinExistence type="predicted"/>
<organism evidence="1 2">
    <name type="scientific">Nocardioides faecalis</name>
    <dbReference type="NCBI Taxonomy" id="2803858"/>
    <lineage>
        <taxon>Bacteria</taxon>
        <taxon>Bacillati</taxon>
        <taxon>Actinomycetota</taxon>
        <taxon>Actinomycetes</taxon>
        <taxon>Propionibacteriales</taxon>
        <taxon>Nocardioidaceae</taxon>
        <taxon>Nocardioides</taxon>
    </lineage>
</organism>
<reference evidence="1" key="1">
    <citation type="submission" date="2021-01" db="EMBL/GenBank/DDBJ databases">
        <title>Novel species in genus Nocardioides.</title>
        <authorList>
            <person name="Zhang G."/>
        </authorList>
    </citation>
    <scope>NUCLEOTIDE SEQUENCE</scope>
    <source>
        <strain evidence="1">Zg-536</strain>
    </source>
</reference>
<gene>
    <name evidence="1" type="ORF">JK386_14355</name>
</gene>
<protein>
    <submittedName>
        <fullName evidence="1">Uncharacterized protein</fullName>
    </submittedName>
</protein>
<evidence type="ECO:0000313" key="1">
    <source>
        <dbReference type="EMBL" id="MBM9461080.1"/>
    </source>
</evidence>
<evidence type="ECO:0000313" key="2">
    <source>
        <dbReference type="Proteomes" id="UP000663791"/>
    </source>
</evidence>
<name>A0A939BZI8_9ACTN</name>
<accession>A0A939BZI8</accession>